<dbReference type="EMBL" id="ASSO01000008">
    <property type="protein sequence ID" value="EOS07584.1"/>
    <property type="molecule type" value="Genomic_DNA"/>
</dbReference>
<dbReference type="AlphaFoldDB" id="R9HUI6"/>
<dbReference type="PATRIC" id="fig|1235787.3.peg.2130"/>
<dbReference type="HOGENOM" id="CLU_1736955_0_0_10"/>
<name>R9HUI6_BACUN</name>
<reference evidence="1 2" key="1">
    <citation type="submission" date="2013-04" db="EMBL/GenBank/DDBJ databases">
        <title>The Genome Sequence of Bacteroides uniformis dnLKV2.</title>
        <authorList>
            <consortium name="The Broad Institute Genomics Platform"/>
            <consortium name="The Broad Institute Genome Sequencing Center for Infectious Disease"/>
            <person name="Earl A."/>
            <person name="Xavier R."/>
            <person name="Kuhn K."/>
            <person name="Stappenbeck T."/>
            <person name="Walker B."/>
            <person name="Young S."/>
            <person name="Zeng Q."/>
            <person name="Gargeya S."/>
            <person name="Fitzgerald M."/>
            <person name="Haas B."/>
            <person name="Abouelleil A."/>
            <person name="Allen A.W."/>
            <person name="Alvarado L."/>
            <person name="Arachchi H.M."/>
            <person name="Berlin A.M."/>
            <person name="Chapman S.B."/>
            <person name="Gainer-Dewar J."/>
            <person name="Goldberg J."/>
            <person name="Griggs A."/>
            <person name="Gujja S."/>
            <person name="Hansen M."/>
            <person name="Howarth C."/>
            <person name="Imamovic A."/>
            <person name="Ireland A."/>
            <person name="Larimer J."/>
            <person name="McCowan C."/>
            <person name="Murphy C."/>
            <person name="Pearson M."/>
            <person name="Poon T.W."/>
            <person name="Priest M."/>
            <person name="Roberts A."/>
            <person name="Saif S."/>
            <person name="Shea T."/>
            <person name="Sisk P."/>
            <person name="Sykes S."/>
            <person name="Wortman J."/>
            <person name="Nusbaum C."/>
            <person name="Birren B."/>
        </authorList>
    </citation>
    <scope>NUCLEOTIDE SEQUENCE [LARGE SCALE GENOMIC DNA]</scope>
    <source>
        <strain evidence="2">dnLKV2</strain>
    </source>
</reference>
<sequence length="150" mass="17022">MELNIEKAKALFPDAIKLQLRINGPATVVDIRRLLPNSVVMLSCKISKNYANVIYSEGAAKRMFPDVSKLSGEVSIDKHRIAYIYRAGKRKGVKLLLNFLPKADRRLIDILEMSFGDKMVQVSEYAECDMGCIFFENTESEDVERVLLAY</sequence>
<dbReference type="Proteomes" id="UP000014212">
    <property type="component" value="Unassembled WGS sequence"/>
</dbReference>
<organism evidence="1 2">
    <name type="scientific">Bacteroides uniformis dnLKV2</name>
    <dbReference type="NCBI Taxonomy" id="1235787"/>
    <lineage>
        <taxon>Bacteria</taxon>
        <taxon>Pseudomonadati</taxon>
        <taxon>Bacteroidota</taxon>
        <taxon>Bacteroidia</taxon>
        <taxon>Bacteroidales</taxon>
        <taxon>Bacteroidaceae</taxon>
        <taxon>Bacteroides</taxon>
    </lineage>
</organism>
<proteinExistence type="predicted"/>
<evidence type="ECO:0000313" key="2">
    <source>
        <dbReference type="Proteomes" id="UP000014212"/>
    </source>
</evidence>
<comment type="caution">
    <text evidence="1">The sequence shown here is derived from an EMBL/GenBank/DDBJ whole genome shotgun (WGS) entry which is preliminary data.</text>
</comment>
<dbReference type="RefSeq" id="WP_016273228.1">
    <property type="nucleotide sequence ID" value="NZ_KE159486.1"/>
</dbReference>
<protein>
    <submittedName>
        <fullName evidence="1">Uncharacterized protein</fullName>
    </submittedName>
</protein>
<gene>
    <name evidence="1" type="ORF">C801_02098</name>
</gene>
<accession>R9HUI6</accession>
<evidence type="ECO:0000313" key="1">
    <source>
        <dbReference type="EMBL" id="EOS07584.1"/>
    </source>
</evidence>